<keyword evidence="3" id="KW-0732">Signal</keyword>
<feature type="chain" id="PRO_5043508297" evidence="3">
    <location>
        <begin position="23"/>
        <end position="289"/>
    </location>
</feature>
<gene>
    <name evidence="4" type="ORF">VNI00_016143</name>
</gene>
<evidence type="ECO:0000313" key="4">
    <source>
        <dbReference type="EMBL" id="KAK7024639.1"/>
    </source>
</evidence>
<feature type="signal peptide" evidence="3">
    <location>
        <begin position="1"/>
        <end position="22"/>
    </location>
</feature>
<dbReference type="AlphaFoldDB" id="A0AAW0BG29"/>
<sequence>MNLGGLLMFVSTFIFVVIFVQCVPGFSIVAPPAADVDLINNIAGNWTWSEGDPTKVIINLYVNGEDVCIFGIAKPMESQDITRDIQRANEVDGKKNGTVIHQADKTGDYILCAFEDVSANGKLNLTSIANSSVFSVSRLPIVQTTTVLGTSSSLNPTSSNSGLPIETDIGSKPSQGLSTGIIAGIVIGAASLAALMLAVLILFRRIRRRGNSQDVPAESIISPYSHLVSTGTPMAKGHGSPVQVEEEQRENQRERRVLYHNDSGWRPPSQSDAGISSVLEMPPSYRSAL</sequence>
<organism evidence="4 5">
    <name type="scientific">Paramarasmius palmivorus</name>
    <dbReference type="NCBI Taxonomy" id="297713"/>
    <lineage>
        <taxon>Eukaryota</taxon>
        <taxon>Fungi</taxon>
        <taxon>Dikarya</taxon>
        <taxon>Basidiomycota</taxon>
        <taxon>Agaricomycotina</taxon>
        <taxon>Agaricomycetes</taxon>
        <taxon>Agaricomycetidae</taxon>
        <taxon>Agaricales</taxon>
        <taxon>Marasmiineae</taxon>
        <taxon>Marasmiaceae</taxon>
        <taxon>Paramarasmius</taxon>
    </lineage>
</organism>
<comment type="caution">
    <text evidence="4">The sequence shown here is derived from an EMBL/GenBank/DDBJ whole genome shotgun (WGS) entry which is preliminary data.</text>
</comment>
<feature type="compositionally biased region" description="Basic and acidic residues" evidence="1">
    <location>
        <begin position="249"/>
        <end position="259"/>
    </location>
</feature>
<keyword evidence="2" id="KW-1133">Transmembrane helix</keyword>
<dbReference type="EMBL" id="JAYKXP010000118">
    <property type="protein sequence ID" value="KAK7024639.1"/>
    <property type="molecule type" value="Genomic_DNA"/>
</dbReference>
<accession>A0AAW0BG29</accession>
<evidence type="ECO:0000256" key="2">
    <source>
        <dbReference type="SAM" id="Phobius"/>
    </source>
</evidence>
<evidence type="ECO:0000313" key="5">
    <source>
        <dbReference type="Proteomes" id="UP001383192"/>
    </source>
</evidence>
<keyword evidence="5" id="KW-1185">Reference proteome</keyword>
<name>A0AAW0BG29_9AGAR</name>
<evidence type="ECO:0000256" key="1">
    <source>
        <dbReference type="SAM" id="MobiDB-lite"/>
    </source>
</evidence>
<evidence type="ECO:0000256" key="3">
    <source>
        <dbReference type="SAM" id="SignalP"/>
    </source>
</evidence>
<keyword evidence="2" id="KW-0812">Transmembrane</keyword>
<dbReference type="Proteomes" id="UP001383192">
    <property type="component" value="Unassembled WGS sequence"/>
</dbReference>
<reference evidence="4 5" key="1">
    <citation type="submission" date="2024-01" db="EMBL/GenBank/DDBJ databases">
        <title>A draft genome for a cacao thread blight-causing isolate of Paramarasmius palmivorus.</title>
        <authorList>
            <person name="Baruah I.K."/>
            <person name="Bukari Y."/>
            <person name="Amoako-Attah I."/>
            <person name="Meinhardt L.W."/>
            <person name="Bailey B.A."/>
            <person name="Cohen S.P."/>
        </authorList>
    </citation>
    <scope>NUCLEOTIDE SEQUENCE [LARGE SCALE GENOMIC DNA]</scope>
    <source>
        <strain evidence="4 5">GH-12</strain>
    </source>
</reference>
<keyword evidence="2" id="KW-0472">Membrane</keyword>
<proteinExistence type="predicted"/>
<protein>
    <submittedName>
        <fullName evidence="4">Uncharacterized protein</fullName>
    </submittedName>
</protein>
<feature type="transmembrane region" description="Helical" evidence="2">
    <location>
        <begin position="181"/>
        <end position="203"/>
    </location>
</feature>
<feature type="region of interest" description="Disordered" evidence="1">
    <location>
        <begin position="230"/>
        <end position="277"/>
    </location>
</feature>